<proteinExistence type="inferred from homology"/>
<evidence type="ECO:0000256" key="3">
    <source>
        <dbReference type="ARBA" id="ARBA00022801"/>
    </source>
</evidence>
<dbReference type="SMART" id="SM00020">
    <property type="entry name" value="Tryp_SPc"/>
    <property type="match status" value="1"/>
</dbReference>
<dbReference type="Gene3D" id="2.40.10.10">
    <property type="entry name" value="Trypsin-like serine proteases"/>
    <property type="match status" value="1"/>
</dbReference>
<comment type="subcellular location">
    <subcellularLocation>
        <location evidence="8">Secreted</location>
    </subcellularLocation>
</comment>
<keyword evidence="7" id="KW-1015">Disulfide bond</keyword>
<dbReference type="PANTHER" id="PTHR24258:SF140">
    <property type="entry name" value="BCDNA.GH08420-RELATED"/>
    <property type="match status" value="1"/>
</dbReference>
<evidence type="ECO:0000313" key="11">
    <source>
        <dbReference type="RefSeq" id="XP_049312836.1"/>
    </source>
</evidence>
<evidence type="ECO:0000313" key="10">
    <source>
        <dbReference type="Proteomes" id="UP001652620"/>
    </source>
</evidence>
<gene>
    <name evidence="11" type="primary">LOC125778587</name>
</gene>
<evidence type="ECO:0000256" key="6">
    <source>
        <dbReference type="ARBA" id="ARBA00023145"/>
    </source>
</evidence>
<dbReference type="InterPro" id="IPR033116">
    <property type="entry name" value="TRYPSIN_SER"/>
</dbReference>
<organism evidence="10 11">
    <name type="scientific">Bactrocera dorsalis</name>
    <name type="common">Oriental fruit fly</name>
    <name type="synonym">Dacus dorsalis</name>
    <dbReference type="NCBI Taxonomy" id="27457"/>
    <lineage>
        <taxon>Eukaryota</taxon>
        <taxon>Metazoa</taxon>
        <taxon>Ecdysozoa</taxon>
        <taxon>Arthropoda</taxon>
        <taxon>Hexapoda</taxon>
        <taxon>Insecta</taxon>
        <taxon>Pterygota</taxon>
        <taxon>Neoptera</taxon>
        <taxon>Endopterygota</taxon>
        <taxon>Diptera</taxon>
        <taxon>Brachycera</taxon>
        <taxon>Muscomorpha</taxon>
        <taxon>Tephritoidea</taxon>
        <taxon>Tephritidae</taxon>
        <taxon>Bactrocera</taxon>
        <taxon>Bactrocera</taxon>
    </lineage>
</organism>
<sequence>MKRRLCDFKAKKCFVLIAWLLNIVESIESQFCVDSRQRSGQCVYLNSCPQLIQDYYEAARFSPNLPDFQTYVSGAMCGYDGINFMICCVANRNIQPPGGIPNLPTPQQNNPYAAAFKFSSLNSLPNVPTSTLAMPTTATSPIIPSYLPPINMPESTKPPANPPNLPPYTPSANSSAAIVPTRLAPKRSGAQCGVSTAYTNKVVGGTEARRGAYPWIVALGYRDENRVNSLQYLCAGSLISNRYILTSGHCINSLLITARLGAHDISDPNETGAISIPIERKIIHEQYNSQYIINDIALVRLSAPAPSSAYISTICLPQGERFAKDFVGNNPFVAGWGAVKFQGPSSNVLRDVQVPIVTQQTCIRSYKAAFQNLVFTDRFICAGNSHVDACQGDSGGPLMMPMLENGAYHYYILGLVSYGYECARPGFPGVYTRVASYIPWILSHMV</sequence>
<comment type="domain">
    <text evidence="8">The clip domain consists of 35-55 residues which are 'knitted' together usually by 3 conserved disulfide bonds forming a clip-like compact structure.</text>
</comment>
<dbReference type="PANTHER" id="PTHR24258">
    <property type="entry name" value="SERINE PROTEASE-RELATED"/>
    <property type="match status" value="1"/>
</dbReference>
<keyword evidence="6" id="KW-0865">Zymogen</keyword>
<dbReference type="InterPro" id="IPR038565">
    <property type="entry name" value="CLIP_sf"/>
</dbReference>
<dbReference type="InterPro" id="IPR001254">
    <property type="entry name" value="Trypsin_dom"/>
</dbReference>
<feature type="signal peptide" evidence="8">
    <location>
        <begin position="1"/>
        <end position="29"/>
    </location>
</feature>
<dbReference type="Pfam" id="PF00089">
    <property type="entry name" value="Trypsin"/>
    <property type="match status" value="1"/>
</dbReference>
<keyword evidence="10" id="KW-1185">Reference proteome</keyword>
<keyword evidence="4 8" id="KW-0720">Serine protease</keyword>
<comment type="similarity">
    <text evidence="8">Belongs to the peptidase S1 family. CLIP subfamily.</text>
</comment>
<dbReference type="CDD" id="cd00190">
    <property type="entry name" value="Tryp_SPc"/>
    <property type="match status" value="1"/>
</dbReference>
<name>A0ABM3JUG2_BACDO</name>
<dbReference type="InterPro" id="IPR009003">
    <property type="entry name" value="Peptidase_S1_PA"/>
</dbReference>
<dbReference type="RefSeq" id="XP_049312836.1">
    <property type="nucleotide sequence ID" value="XM_049456879.1"/>
</dbReference>
<dbReference type="InterPro" id="IPR043504">
    <property type="entry name" value="Peptidase_S1_PA_chymotrypsin"/>
</dbReference>
<protein>
    <recommendedName>
        <fullName evidence="8">CLIP domain-containing serine protease</fullName>
        <ecNumber evidence="8">3.4.21.-</ecNumber>
    </recommendedName>
</protein>
<evidence type="ECO:0000256" key="7">
    <source>
        <dbReference type="ARBA" id="ARBA00023157"/>
    </source>
</evidence>
<keyword evidence="3 8" id="KW-0378">Hydrolase</keyword>
<evidence type="ECO:0000256" key="2">
    <source>
        <dbReference type="ARBA" id="ARBA00022729"/>
    </source>
</evidence>
<dbReference type="GO" id="GO:0006508">
    <property type="term" value="P:proteolysis"/>
    <property type="evidence" value="ECO:0007669"/>
    <property type="project" value="UniProtKB-KW"/>
</dbReference>
<dbReference type="EC" id="3.4.21.-" evidence="8"/>
<evidence type="ECO:0000256" key="5">
    <source>
        <dbReference type="ARBA" id="ARBA00022837"/>
    </source>
</evidence>
<dbReference type="GO" id="GO:0008233">
    <property type="term" value="F:peptidase activity"/>
    <property type="evidence" value="ECO:0007669"/>
    <property type="project" value="UniProtKB-KW"/>
</dbReference>
<dbReference type="PROSITE" id="PS00135">
    <property type="entry name" value="TRYPSIN_SER"/>
    <property type="match status" value="1"/>
</dbReference>
<accession>A0ABM3JUG2</accession>
<dbReference type="SMART" id="SM00680">
    <property type="entry name" value="CLIP"/>
    <property type="match status" value="1"/>
</dbReference>
<keyword evidence="2 8" id="KW-0732">Signal</keyword>
<dbReference type="PROSITE" id="PS50240">
    <property type="entry name" value="TRYPSIN_DOM"/>
    <property type="match status" value="1"/>
</dbReference>
<dbReference type="PRINTS" id="PR00722">
    <property type="entry name" value="CHYMOTRYPSIN"/>
</dbReference>
<keyword evidence="5" id="KW-0106">Calcium</keyword>
<feature type="chain" id="PRO_5044986393" description="CLIP domain-containing serine protease" evidence="8">
    <location>
        <begin position="30"/>
        <end position="446"/>
    </location>
</feature>
<keyword evidence="1 8" id="KW-0645">Protease</keyword>
<dbReference type="Pfam" id="PF12032">
    <property type="entry name" value="CLIP"/>
    <property type="match status" value="1"/>
</dbReference>
<dbReference type="Proteomes" id="UP001652620">
    <property type="component" value="Chromosome 5"/>
</dbReference>
<evidence type="ECO:0000256" key="1">
    <source>
        <dbReference type="ARBA" id="ARBA00022670"/>
    </source>
</evidence>
<evidence type="ECO:0000256" key="8">
    <source>
        <dbReference type="RuleBase" id="RU366078"/>
    </source>
</evidence>
<keyword evidence="8" id="KW-0964">Secreted</keyword>
<reference evidence="11" key="1">
    <citation type="submission" date="2025-08" db="UniProtKB">
        <authorList>
            <consortium name="RefSeq"/>
        </authorList>
    </citation>
    <scope>IDENTIFICATION</scope>
    <source>
        <tissue evidence="11">Adult</tissue>
    </source>
</reference>
<evidence type="ECO:0000259" key="9">
    <source>
        <dbReference type="PROSITE" id="PS50240"/>
    </source>
</evidence>
<feature type="domain" description="Peptidase S1" evidence="9">
    <location>
        <begin position="202"/>
        <end position="446"/>
    </location>
</feature>
<evidence type="ECO:0000256" key="4">
    <source>
        <dbReference type="ARBA" id="ARBA00022825"/>
    </source>
</evidence>
<dbReference type="SUPFAM" id="SSF50494">
    <property type="entry name" value="Trypsin-like serine proteases"/>
    <property type="match status" value="1"/>
</dbReference>
<dbReference type="Gene3D" id="3.30.1640.30">
    <property type="match status" value="1"/>
</dbReference>
<dbReference type="InterPro" id="IPR022700">
    <property type="entry name" value="CLIP"/>
</dbReference>
<dbReference type="InterPro" id="IPR001314">
    <property type="entry name" value="Peptidase_S1A"/>
</dbReference>
<dbReference type="GeneID" id="125778587"/>